<protein>
    <submittedName>
        <fullName evidence="1">Uncharacterized protein</fullName>
    </submittedName>
</protein>
<evidence type="ECO:0000313" key="2">
    <source>
        <dbReference type="Proteomes" id="UP001060170"/>
    </source>
</evidence>
<comment type="caution">
    <text evidence="1">The sequence shown here is derived from an EMBL/GenBank/DDBJ whole genome shotgun (WGS) entry which is preliminary data.</text>
</comment>
<reference evidence="1 2" key="3">
    <citation type="journal article" date="2022" name="Microbiol. Spectr.">
        <title>Folding features and dynamics of 3D genome architecture in plant fungal pathogens.</title>
        <authorList>
            <person name="Xia C."/>
        </authorList>
    </citation>
    <scope>NUCLEOTIDE SEQUENCE [LARGE SCALE GENOMIC DNA]</scope>
    <source>
        <strain evidence="1 2">93-210</strain>
    </source>
</reference>
<reference evidence="2" key="2">
    <citation type="journal article" date="2018" name="Mol. Plant Microbe Interact.">
        <title>Genome sequence resources for the wheat stripe rust pathogen (Puccinia striiformis f. sp. tritici) and the barley stripe rust pathogen (Puccinia striiformis f. sp. hordei).</title>
        <authorList>
            <person name="Xia C."/>
            <person name="Wang M."/>
            <person name="Yin C."/>
            <person name="Cornejo O.E."/>
            <person name="Hulbert S.H."/>
            <person name="Chen X."/>
        </authorList>
    </citation>
    <scope>NUCLEOTIDE SEQUENCE [LARGE SCALE GENOMIC DNA]</scope>
    <source>
        <strain evidence="2">93-210</strain>
    </source>
</reference>
<gene>
    <name evidence="1" type="ORF">MJO28_013855</name>
</gene>
<organism evidence="1 2">
    <name type="scientific">Puccinia striiformis f. sp. tritici</name>
    <dbReference type="NCBI Taxonomy" id="168172"/>
    <lineage>
        <taxon>Eukaryota</taxon>
        <taxon>Fungi</taxon>
        <taxon>Dikarya</taxon>
        <taxon>Basidiomycota</taxon>
        <taxon>Pucciniomycotina</taxon>
        <taxon>Pucciniomycetes</taxon>
        <taxon>Pucciniales</taxon>
        <taxon>Pucciniaceae</taxon>
        <taxon>Puccinia</taxon>
    </lineage>
</organism>
<keyword evidence="2" id="KW-1185">Reference proteome</keyword>
<evidence type="ECO:0000313" key="1">
    <source>
        <dbReference type="EMBL" id="KAI7940203.1"/>
    </source>
</evidence>
<name>A0ACC0DVI7_9BASI</name>
<proteinExistence type="predicted"/>
<sequence>MTVQSMNKFIQMANNFNIYDHAGGEKMSNENLKRVENSYLAGYKKLQKEFGTDPQMSRFKENMPCDPFFGEDEDDETDPTDEPNGYEL</sequence>
<dbReference type="EMBL" id="CM045878">
    <property type="protein sequence ID" value="KAI7940203.1"/>
    <property type="molecule type" value="Genomic_DNA"/>
</dbReference>
<dbReference type="Proteomes" id="UP001060170">
    <property type="component" value="Chromosome 14"/>
</dbReference>
<reference evidence="2" key="1">
    <citation type="journal article" date="2018" name="BMC Genomics">
        <title>Genomic insights into host adaptation between the wheat stripe rust pathogen (Puccinia striiformis f. sp. tritici) and the barley stripe rust pathogen (Puccinia striiformis f. sp. hordei).</title>
        <authorList>
            <person name="Xia C."/>
            <person name="Wang M."/>
            <person name="Yin C."/>
            <person name="Cornejo O.E."/>
            <person name="Hulbert S.H."/>
            <person name="Chen X."/>
        </authorList>
    </citation>
    <scope>NUCLEOTIDE SEQUENCE [LARGE SCALE GENOMIC DNA]</scope>
    <source>
        <strain evidence="2">93-210</strain>
    </source>
</reference>
<accession>A0ACC0DVI7</accession>